<protein>
    <submittedName>
        <fullName evidence="2">Uncharacterized protein</fullName>
    </submittedName>
</protein>
<feature type="compositionally biased region" description="Basic and acidic residues" evidence="1">
    <location>
        <begin position="66"/>
        <end position="84"/>
    </location>
</feature>
<feature type="compositionally biased region" description="Basic and acidic residues" evidence="1">
    <location>
        <begin position="43"/>
        <end position="55"/>
    </location>
</feature>
<evidence type="ECO:0000256" key="1">
    <source>
        <dbReference type="SAM" id="MobiDB-lite"/>
    </source>
</evidence>
<organism evidence="2 3">
    <name type="scientific">Phytophthora nicotianae P1569</name>
    <dbReference type="NCBI Taxonomy" id="1317065"/>
    <lineage>
        <taxon>Eukaryota</taxon>
        <taxon>Sar</taxon>
        <taxon>Stramenopiles</taxon>
        <taxon>Oomycota</taxon>
        <taxon>Peronosporomycetes</taxon>
        <taxon>Peronosporales</taxon>
        <taxon>Peronosporaceae</taxon>
        <taxon>Phytophthora</taxon>
    </lineage>
</organism>
<evidence type="ECO:0000313" key="2">
    <source>
        <dbReference type="EMBL" id="ETI35102.1"/>
    </source>
</evidence>
<comment type="caution">
    <text evidence="2">The sequence shown here is derived from an EMBL/GenBank/DDBJ whole genome shotgun (WGS) entry which is preliminary data.</text>
</comment>
<dbReference type="HOGENOM" id="CLU_2202232_0_0_1"/>
<dbReference type="Proteomes" id="UP000018721">
    <property type="component" value="Unassembled WGS sequence"/>
</dbReference>
<gene>
    <name evidence="2" type="ORF">F443_18505</name>
</gene>
<proteinExistence type="predicted"/>
<keyword evidence="3" id="KW-1185">Reference proteome</keyword>
<dbReference type="AlphaFoldDB" id="V9EA14"/>
<dbReference type="EMBL" id="ANIZ01003215">
    <property type="protein sequence ID" value="ETI35102.1"/>
    <property type="molecule type" value="Genomic_DNA"/>
</dbReference>
<name>V9EA14_PHYNI</name>
<accession>V9EA14</accession>
<feature type="region of interest" description="Disordered" evidence="1">
    <location>
        <begin position="43"/>
        <end position="108"/>
    </location>
</feature>
<evidence type="ECO:0000313" key="3">
    <source>
        <dbReference type="Proteomes" id="UP000018721"/>
    </source>
</evidence>
<reference evidence="2 3" key="1">
    <citation type="submission" date="2013-11" db="EMBL/GenBank/DDBJ databases">
        <title>The Genome Sequence of Phytophthora parasitica P1569.</title>
        <authorList>
            <consortium name="The Broad Institute Genomics Platform"/>
            <person name="Russ C."/>
            <person name="Tyler B."/>
            <person name="Panabieres F."/>
            <person name="Shan W."/>
            <person name="Tripathy S."/>
            <person name="Grunwald N."/>
            <person name="Machado M."/>
            <person name="Johnson C.S."/>
            <person name="Arredondo F."/>
            <person name="Hong C."/>
            <person name="Coffey M."/>
            <person name="Young S.K."/>
            <person name="Zeng Q."/>
            <person name="Gargeya S."/>
            <person name="Fitzgerald M."/>
            <person name="Abouelleil A."/>
            <person name="Alvarado L."/>
            <person name="Chapman S.B."/>
            <person name="Gainer-Dewar J."/>
            <person name="Goldberg J."/>
            <person name="Griggs A."/>
            <person name="Gujja S."/>
            <person name="Hansen M."/>
            <person name="Howarth C."/>
            <person name="Imamovic A."/>
            <person name="Ireland A."/>
            <person name="Larimer J."/>
            <person name="McCowan C."/>
            <person name="Murphy C."/>
            <person name="Pearson M."/>
            <person name="Poon T.W."/>
            <person name="Priest M."/>
            <person name="Roberts A."/>
            <person name="Saif S."/>
            <person name="Shea T."/>
            <person name="Sykes S."/>
            <person name="Wortman J."/>
            <person name="Nusbaum C."/>
            <person name="Birren B."/>
        </authorList>
    </citation>
    <scope>NUCLEOTIDE SEQUENCE [LARGE SCALE GENOMIC DNA]</scope>
    <source>
        <strain evidence="2 3">P1569</strain>
    </source>
</reference>
<sequence length="108" mass="12528">MDEQTLILTFKRAMPNERETAYKSRGVHLNSMPKTVQHFERLEQSERRQGLEWHGKNWKKSSGKNGGDKNNEGGESCPRRESTSRSRRPRSVPVFGTKTLIENTNEIR</sequence>